<organism evidence="4 5">
    <name type="scientific">Miscanthus lutarioriparius</name>
    <dbReference type="NCBI Taxonomy" id="422564"/>
    <lineage>
        <taxon>Eukaryota</taxon>
        <taxon>Viridiplantae</taxon>
        <taxon>Streptophyta</taxon>
        <taxon>Embryophyta</taxon>
        <taxon>Tracheophyta</taxon>
        <taxon>Spermatophyta</taxon>
        <taxon>Magnoliopsida</taxon>
        <taxon>Liliopsida</taxon>
        <taxon>Poales</taxon>
        <taxon>Poaceae</taxon>
        <taxon>PACMAD clade</taxon>
        <taxon>Panicoideae</taxon>
        <taxon>Andropogonodae</taxon>
        <taxon>Andropogoneae</taxon>
        <taxon>Saccharinae</taxon>
        <taxon>Miscanthus</taxon>
    </lineage>
</organism>
<keyword evidence="5" id="KW-1185">Reference proteome</keyword>
<evidence type="ECO:0000313" key="4">
    <source>
        <dbReference type="EMBL" id="CAD6201738.1"/>
    </source>
</evidence>
<dbReference type="SMART" id="SM00225">
    <property type="entry name" value="BTB"/>
    <property type="match status" value="1"/>
</dbReference>
<evidence type="ECO:0000259" key="3">
    <source>
        <dbReference type="PROSITE" id="PS50144"/>
    </source>
</evidence>
<dbReference type="Gene3D" id="3.30.710.10">
    <property type="entry name" value="Potassium Channel Kv1.1, Chain A"/>
    <property type="match status" value="1"/>
</dbReference>
<dbReference type="Proteomes" id="UP000604825">
    <property type="component" value="Unassembled WGS sequence"/>
</dbReference>
<dbReference type="SUPFAM" id="SSF54695">
    <property type="entry name" value="POZ domain"/>
    <property type="match status" value="1"/>
</dbReference>
<dbReference type="Gene3D" id="2.60.210.10">
    <property type="entry name" value="Apoptosis, Tumor Necrosis Factor Receptor Associated Protein 2, Chain A"/>
    <property type="match status" value="1"/>
</dbReference>
<dbReference type="PANTHER" id="PTHR26379:SF474">
    <property type="entry name" value="OS08G0228200 PROTEIN"/>
    <property type="match status" value="1"/>
</dbReference>
<dbReference type="CDD" id="cd00121">
    <property type="entry name" value="MATH"/>
    <property type="match status" value="1"/>
</dbReference>
<dbReference type="PROSITE" id="PS50097">
    <property type="entry name" value="BTB"/>
    <property type="match status" value="1"/>
</dbReference>
<dbReference type="OrthoDB" id="679721at2759"/>
<dbReference type="InterPro" id="IPR045005">
    <property type="entry name" value="BPM1-6"/>
</dbReference>
<gene>
    <name evidence="4" type="ORF">NCGR_LOCUS231</name>
</gene>
<dbReference type="AlphaFoldDB" id="A0A811M832"/>
<evidence type="ECO:0000259" key="2">
    <source>
        <dbReference type="PROSITE" id="PS50097"/>
    </source>
</evidence>
<dbReference type="Pfam" id="PF00651">
    <property type="entry name" value="BTB"/>
    <property type="match status" value="1"/>
</dbReference>
<feature type="domain" description="BTB" evidence="2">
    <location>
        <begin position="189"/>
        <end position="256"/>
    </location>
</feature>
<evidence type="ECO:0000313" key="5">
    <source>
        <dbReference type="Proteomes" id="UP000604825"/>
    </source>
</evidence>
<dbReference type="InterPro" id="IPR011333">
    <property type="entry name" value="SKP1/BTB/POZ_sf"/>
</dbReference>
<proteinExistence type="predicted"/>
<protein>
    <submittedName>
        <fullName evidence="4">Uncharacterized protein</fullName>
    </submittedName>
</protein>
<comment type="caution">
    <text evidence="4">The sequence shown here is derived from an EMBL/GenBank/DDBJ whole genome shotgun (WGS) entry which is preliminary data.</text>
</comment>
<dbReference type="InterPro" id="IPR002083">
    <property type="entry name" value="MATH/TRAF_dom"/>
</dbReference>
<dbReference type="PROSITE" id="PS50144">
    <property type="entry name" value="MATH"/>
    <property type="match status" value="1"/>
</dbReference>
<accession>A0A811M832</accession>
<dbReference type="InterPro" id="IPR008974">
    <property type="entry name" value="TRAF-like"/>
</dbReference>
<sequence>MPATAASRRGNKMVSWCDLQMQRCMLVFDISGYSLLKGLDAGKFIRSSTFSVGGHDWCIRFFPNEGATQEGKGYCVVYLEMMSKTTYVMARFDLRLLDQTTRLSKVFVNVKEPMVYKYANSTWGNQKFKKSNELEMSPYLKDDRLVIECDITVVLGLPVSASDTMCEIEVPSSDLPDDLGKLLESEKRADVTFKVEGEVFHAHKFVLAMRSPVFEVELYGPMRDNRRRNIIVDDMQPGVFEALLHFIYTDLPAMDDVAVEENN</sequence>
<name>A0A811M832_9POAL</name>
<dbReference type="Pfam" id="PF22486">
    <property type="entry name" value="MATH_2"/>
    <property type="match status" value="1"/>
</dbReference>
<dbReference type="PANTHER" id="PTHR26379">
    <property type="entry name" value="BTB/POZ AND MATH DOMAIN-CONTAINING PROTEIN 1"/>
    <property type="match status" value="1"/>
</dbReference>
<dbReference type="InterPro" id="IPR000210">
    <property type="entry name" value="BTB/POZ_dom"/>
</dbReference>
<comment type="pathway">
    <text evidence="1">Protein modification; protein ubiquitination.</text>
</comment>
<dbReference type="GO" id="GO:0016567">
    <property type="term" value="P:protein ubiquitination"/>
    <property type="evidence" value="ECO:0007669"/>
    <property type="project" value="InterPro"/>
</dbReference>
<dbReference type="SUPFAM" id="SSF49599">
    <property type="entry name" value="TRAF domain-like"/>
    <property type="match status" value="1"/>
</dbReference>
<evidence type="ECO:0000256" key="1">
    <source>
        <dbReference type="ARBA" id="ARBA00004906"/>
    </source>
</evidence>
<feature type="domain" description="MATH" evidence="3">
    <location>
        <begin position="23"/>
        <end position="151"/>
    </location>
</feature>
<reference evidence="4" key="1">
    <citation type="submission" date="2020-10" db="EMBL/GenBank/DDBJ databases">
        <authorList>
            <person name="Han B."/>
            <person name="Lu T."/>
            <person name="Zhao Q."/>
            <person name="Huang X."/>
            <person name="Zhao Y."/>
        </authorList>
    </citation>
    <scope>NUCLEOTIDE SEQUENCE</scope>
</reference>
<dbReference type="EMBL" id="CAJGYO010000001">
    <property type="protein sequence ID" value="CAD6201738.1"/>
    <property type="molecule type" value="Genomic_DNA"/>
</dbReference>